<keyword evidence="1" id="KW-0233">DNA recombination</keyword>
<keyword evidence="3" id="KW-1185">Reference proteome</keyword>
<organism evidence="2 3">
    <name type="scientific">Methylomonas rosea</name>
    <dbReference type="NCBI Taxonomy" id="2952227"/>
    <lineage>
        <taxon>Bacteria</taxon>
        <taxon>Pseudomonadati</taxon>
        <taxon>Pseudomonadota</taxon>
        <taxon>Gammaproteobacteria</taxon>
        <taxon>Methylococcales</taxon>
        <taxon>Methylococcaceae</taxon>
        <taxon>Methylomonas</taxon>
    </lineage>
</organism>
<evidence type="ECO:0008006" key="4">
    <source>
        <dbReference type="Google" id="ProtNLM"/>
    </source>
</evidence>
<gene>
    <name evidence="2" type="ORF">NP589_21235</name>
</gene>
<reference evidence="2 3" key="1">
    <citation type="submission" date="2022-07" db="EMBL/GenBank/DDBJ databases">
        <title>Methylomonas rivi sp. nov., Methylomonas rosea sp. nov., Methylomonas aureus sp. nov. and Methylomonas subterranea sp. nov., four novel methanotrophs isolated from a freshwater creek and the deep terrestrial subsurface.</title>
        <authorList>
            <person name="Abin C."/>
            <person name="Sankaranarayanan K."/>
            <person name="Garner C."/>
            <person name="Sindelar R."/>
            <person name="Kotary K."/>
            <person name="Garner R."/>
            <person name="Barclay S."/>
            <person name="Lawson P."/>
            <person name="Krumholz L."/>
        </authorList>
    </citation>
    <scope>NUCLEOTIDE SEQUENCE [LARGE SCALE GENOMIC DNA]</scope>
    <source>
        <strain evidence="2 3">WSC-7</strain>
    </source>
</reference>
<protein>
    <recommendedName>
        <fullName evidence="4">Tyr recombinase domain-containing protein</fullName>
    </recommendedName>
</protein>
<evidence type="ECO:0000313" key="3">
    <source>
        <dbReference type="Proteomes" id="UP001524570"/>
    </source>
</evidence>
<evidence type="ECO:0000256" key="1">
    <source>
        <dbReference type="ARBA" id="ARBA00023172"/>
    </source>
</evidence>
<dbReference type="Proteomes" id="UP001524570">
    <property type="component" value="Unassembled WGS sequence"/>
</dbReference>
<dbReference type="Gene3D" id="1.10.443.10">
    <property type="entry name" value="Intergrase catalytic core"/>
    <property type="match status" value="1"/>
</dbReference>
<accession>A0ABT1TYW0</accession>
<dbReference type="EMBL" id="JANIBL010000119">
    <property type="protein sequence ID" value="MCQ8119949.1"/>
    <property type="molecule type" value="Genomic_DNA"/>
</dbReference>
<dbReference type="RefSeq" id="WP_256608760.1">
    <property type="nucleotide sequence ID" value="NZ_JANIBL010000119.1"/>
</dbReference>
<dbReference type="InterPro" id="IPR011010">
    <property type="entry name" value="DNA_brk_join_enz"/>
</dbReference>
<evidence type="ECO:0000313" key="2">
    <source>
        <dbReference type="EMBL" id="MCQ8119949.1"/>
    </source>
</evidence>
<comment type="caution">
    <text evidence="2">The sequence shown here is derived from an EMBL/GenBank/DDBJ whole genome shotgun (WGS) entry which is preliminary data.</text>
</comment>
<dbReference type="InterPro" id="IPR013762">
    <property type="entry name" value="Integrase-like_cat_sf"/>
</dbReference>
<dbReference type="SUPFAM" id="SSF56349">
    <property type="entry name" value="DNA breaking-rejoining enzymes"/>
    <property type="match status" value="1"/>
</dbReference>
<sequence>MTPEELQKLFNNPKMKKFAANLDAAHYCWLPLIGLYTGARINEICQLNPAEDIKQDSATGIHYFHFTDESPSAEGVDKSIKTNSSRRVVPIHSKLIDLGFLDYVERVKTAGHKIIFPAWEPRNGIFALVQNIGRK</sequence>
<name>A0ABT1TYW0_9GAMM</name>
<proteinExistence type="predicted"/>